<dbReference type="Pfam" id="PF07963">
    <property type="entry name" value="N_methyl"/>
    <property type="match status" value="1"/>
</dbReference>
<dbReference type="RefSeq" id="WP_227063321.1">
    <property type="nucleotide sequence ID" value="NZ_JAJEPV010000012.1"/>
</dbReference>
<proteinExistence type="predicted"/>
<dbReference type="InterPro" id="IPR045584">
    <property type="entry name" value="Pilin-like"/>
</dbReference>
<name>A0AAE3D8F0_9FIRM</name>
<protein>
    <submittedName>
        <fullName evidence="2">Prepilin-type N-terminal cleavage/methylation domain-containing protein</fullName>
    </submittedName>
</protein>
<dbReference type="AlphaFoldDB" id="A0AAE3D8F0"/>
<dbReference type="Gene3D" id="3.30.700.10">
    <property type="entry name" value="Glycoprotein, Type 4 Pilin"/>
    <property type="match status" value="1"/>
</dbReference>
<dbReference type="InterPro" id="IPR012902">
    <property type="entry name" value="N_methyl_site"/>
</dbReference>
<dbReference type="EMBL" id="JAJEPV010000012">
    <property type="protein sequence ID" value="MCC2119234.1"/>
    <property type="molecule type" value="Genomic_DNA"/>
</dbReference>
<gene>
    <name evidence="2" type="ORF">LKD75_06425</name>
</gene>
<dbReference type="SUPFAM" id="SSF54523">
    <property type="entry name" value="Pili subunits"/>
    <property type="match status" value="1"/>
</dbReference>
<accession>A0AAE3D8F0</accession>
<dbReference type="PANTHER" id="PTHR30093">
    <property type="entry name" value="GENERAL SECRETION PATHWAY PROTEIN G"/>
    <property type="match status" value="1"/>
</dbReference>
<keyword evidence="1" id="KW-1133">Transmembrane helix</keyword>
<organism evidence="2 3">
    <name type="scientific">Waltera acetigignens</name>
    <dbReference type="NCBI Taxonomy" id="2981769"/>
    <lineage>
        <taxon>Bacteria</taxon>
        <taxon>Bacillati</taxon>
        <taxon>Bacillota</taxon>
        <taxon>Clostridia</taxon>
        <taxon>Lachnospirales</taxon>
        <taxon>Lachnospiraceae</taxon>
        <taxon>Waltera</taxon>
    </lineage>
</organism>
<evidence type="ECO:0000256" key="1">
    <source>
        <dbReference type="SAM" id="Phobius"/>
    </source>
</evidence>
<keyword evidence="3" id="KW-1185">Reference proteome</keyword>
<evidence type="ECO:0000313" key="2">
    <source>
        <dbReference type="EMBL" id="MCC2119234.1"/>
    </source>
</evidence>
<comment type="caution">
    <text evidence="2">The sequence shown here is derived from an EMBL/GenBank/DDBJ whole genome shotgun (WGS) entry which is preliminary data.</text>
</comment>
<keyword evidence="1" id="KW-0812">Transmembrane</keyword>
<dbReference type="PROSITE" id="PS00409">
    <property type="entry name" value="PROKAR_NTER_METHYL"/>
    <property type="match status" value="1"/>
</dbReference>
<feature type="transmembrane region" description="Helical" evidence="1">
    <location>
        <begin position="12"/>
        <end position="37"/>
    </location>
</feature>
<dbReference type="NCBIfam" id="TIGR02532">
    <property type="entry name" value="IV_pilin_GFxxxE"/>
    <property type="match status" value="1"/>
</dbReference>
<evidence type="ECO:0000313" key="3">
    <source>
        <dbReference type="Proteomes" id="UP001197795"/>
    </source>
</evidence>
<keyword evidence="1" id="KW-0472">Membrane</keyword>
<dbReference type="Proteomes" id="UP001197795">
    <property type="component" value="Unassembled WGS sequence"/>
</dbReference>
<reference evidence="2 3" key="1">
    <citation type="submission" date="2021-10" db="EMBL/GenBank/DDBJ databases">
        <title>Anaerobic single-cell dispensing facilitates the cultivation of human gut bacteria.</title>
        <authorList>
            <person name="Afrizal A."/>
        </authorList>
    </citation>
    <scope>NUCLEOTIDE SEQUENCE [LARGE SCALE GENOMIC DNA]</scope>
    <source>
        <strain evidence="2 3">CLA-AA-H273</strain>
    </source>
</reference>
<sequence length="148" mass="15345">MNKKQKSLTNKGFSLVELIIVIAIMAVLIGVLAPQYLKYVERSRNSTDKNNASAIVSAVQVWGSETSGSNLLAADATGTTVTVAAGGTTIGDGTNKAAIGAALTNAGLDTTKIKCVSKTKWTSYSLKFTVDGNGAVKVEYTPADIATE</sequence>